<dbReference type="InterPro" id="IPR015424">
    <property type="entry name" value="PyrdxlP-dep_Trfase"/>
</dbReference>
<feature type="domain" description="Aminotransferase class I/classII large" evidence="5">
    <location>
        <begin position="32"/>
        <end position="382"/>
    </location>
</feature>
<evidence type="ECO:0000313" key="6">
    <source>
        <dbReference type="EMBL" id="MBD7908459.1"/>
    </source>
</evidence>
<gene>
    <name evidence="6" type="ORF">H9659_08965</name>
</gene>
<keyword evidence="3 4" id="KW-0808">Transferase</keyword>
<dbReference type="InterPro" id="IPR004838">
    <property type="entry name" value="NHTrfase_class1_PyrdxlP-BS"/>
</dbReference>
<comment type="caution">
    <text evidence="6">The sequence shown here is derived from an EMBL/GenBank/DDBJ whole genome shotgun (WGS) entry which is preliminary data.</text>
</comment>
<dbReference type="PROSITE" id="PS00105">
    <property type="entry name" value="AA_TRANSFER_CLASS_1"/>
    <property type="match status" value="1"/>
</dbReference>
<dbReference type="Gene3D" id="3.90.1150.10">
    <property type="entry name" value="Aspartate Aminotransferase, domain 1"/>
    <property type="match status" value="1"/>
</dbReference>
<dbReference type="EMBL" id="JACSQY010000005">
    <property type="protein sequence ID" value="MBD7908459.1"/>
    <property type="molecule type" value="Genomic_DNA"/>
</dbReference>
<dbReference type="CDD" id="cd00609">
    <property type="entry name" value="AAT_like"/>
    <property type="match status" value="1"/>
</dbReference>
<evidence type="ECO:0000256" key="2">
    <source>
        <dbReference type="ARBA" id="ARBA00022576"/>
    </source>
</evidence>
<dbReference type="GO" id="GO:0010285">
    <property type="term" value="F:L,L-diaminopimelate aminotransferase activity"/>
    <property type="evidence" value="ECO:0007669"/>
    <property type="project" value="UniProtKB-EC"/>
</dbReference>
<dbReference type="InterPro" id="IPR004839">
    <property type="entry name" value="Aminotransferase_I/II_large"/>
</dbReference>
<dbReference type="NCBIfam" id="NF006756">
    <property type="entry name" value="PRK09276.1"/>
    <property type="match status" value="1"/>
</dbReference>
<comment type="similarity">
    <text evidence="4">Belongs to the class-I pyridoxal-phosphate-dependent aminotransferase family.</text>
</comment>
<evidence type="ECO:0000256" key="3">
    <source>
        <dbReference type="ARBA" id="ARBA00022679"/>
    </source>
</evidence>
<dbReference type="SUPFAM" id="SSF53383">
    <property type="entry name" value="PLP-dependent transferases"/>
    <property type="match status" value="1"/>
</dbReference>
<protein>
    <recommendedName>
        <fullName evidence="4">Aminotransferase</fullName>
        <ecNumber evidence="4">2.6.1.-</ecNumber>
    </recommendedName>
</protein>
<dbReference type="EC" id="2.6.1.-" evidence="4"/>
<dbReference type="InterPro" id="IPR050881">
    <property type="entry name" value="LL-DAP_aminotransferase"/>
</dbReference>
<proteinExistence type="inferred from homology"/>
<accession>A0ABR8PJX6</accession>
<dbReference type="Proteomes" id="UP000659496">
    <property type="component" value="Unassembled WGS sequence"/>
</dbReference>
<sequence length="386" mass="42588">MIYQSDRLGQIPPYLFAEINKKKAALIEKGVDVIDLGIGDPDLPTPPHIVGKLVEEMQDPVNFKYPNFIGCLEYRQAIADFYLRHYGVDLDPETEVLALIGSKEGIAHLIPTLIDPGDMVLIPDPSYPVYRMATLLANGQYFDMPLLKENNFEPDFSSIPPEVIERSKLMFLNYPGNPTSATVDIDFFKNAVAFSKQHGIPIAHDSAYNMVTYSDYTAPSILQVEGSKDVAVEFGSLSKTYNMTGWRIGYVVGNKEIIKALSVLKSNTDTGQFTPIQKAAAVALTSDQSCVKNHNRIYEERLAVVLEGLTSIGIQVEPPKGSFFVWAPVPEGFTSTGFVSHVLEKTGVIVTPGNAFGPSGEGYFRISLSVPNERLFEAIQRIKESI</sequence>
<dbReference type="Pfam" id="PF00155">
    <property type="entry name" value="Aminotran_1_2"/>
    <property type="match status" value="1"/>
</dbReference>
<dbReference type="InterPro" id="IPR015422">
    <property type="entry name" value="PyrdxlP-dep_Trfase_small"/>
</dbReference>
<comment type="cofactor">
    <cofactor evidence="1 4">
        <name>pyridoxal 5'-phosphate</name>
        <dbReference type="ChEBI" id="CHEBI:597326"/>
    </cofactor>
</comment>
<dbReference type="Gene3D" id="3.40.640.10">
    <property type="entry name" value="Type I PLP-dependent aspartate aminotransferase-like (Major domain)"/>
    <property type="match status" value="1"/>
</dbReference>
<evidence type="ECO:0000259" key="5">
    <source>
        <dbReference type="Pfam" id="PF00155"/>
    </source>
</evidence>
<organism evidence="6 7">
    <name type="scientific">Sporosarcina gallistercoris</name>
    <dbReference type="NCBI Taxonomy" id="2762245"/>
    <lineage>
        <taxon>Bacteria</taxon>
        <taxon>Bacillati</taxon>
        <taxon>Bacillota</taxon>
        <taxon>Bacilli</taxon>
        <taxon>Bacillales</taxon>
        <taxon>Caryophanaceae</taxon>
        <taxon>Sporosarcina</taxon>
    </lineage>
</organism>
<dbReference type="RefSeq" id="WP_191689608.1">
    <property type="nucleotide sequence ID" value="NZ_JACSQY010000005.1"/>
</dbReference>
<dbReference type="PANTHER" id="PTHR42832:SF3">
    <property type="entry name" value="L-GLUTAMINE--4-(METHYLSULFANYL)-2-OXOBUTANOATE AMINOTRANSFERASE"/>
    <property type="match status" value="1"/>
</dbReference>
<evidence type="ECO:0000256" key="1">
    <source>
        <dbReference type="ARBA" id="ARBA00001933"/>
    </source>
</evidence>
<evidence type="ECO:0000256" key="4">
    <source>
        <dbReference type="RuleBase" id="RU000481"/>
    </source>
</evidence>
<reference evidence="6 7" key="1">
    <citation type="submission" date="2020-08" db="EMBL/GenBank/DDBJ databases">
        <title>A Genomic Blueprint of the Chicken Gut Microbiome.</title>
        <authorList>
            <person name="Gilroy R."/>
            <person name="Ravi A."/>
            <person name="Getino M."/>
            <person name="Pursley I."/>
            <person name="Horton D.L."/>
            <person name="Alikhan N.-F."/>
            <person name="Baker D."/>
            <person name="Gharbi K."/>
            <person name="Hall N."/>
            <person name="Watson M."/>
            <person name="Adriaenssens E.M."/>
            <person name="Foster-Nyarko E."/>
            <person name="Jarju S."/>
            <person name="Secka A."/>
            <person name="Antonio M."/>
            <person name="Oren A."/>
            <person name="Chaudhuri R."/>
            <person name="La Ragione R.M."/>
            <person name="Hildebrand F."/>
            <person name="Pallen M.J."/>
        </authorList>
    </citation>
    <scope>NUCLEOTIDE SEQUENCE [LARGE SCALE GENOMIC DNA]</scope>
    <source>
        <strain evidence="6 7">Sa3CUA8</strain>
    </source>
</reference>
<keyword evidence="2 4" id="KW-0032">Aminotransferase</keyword>
<name>A0ABR8PJX6_9BACL</name>
<dbReference type="PANTHER" id="PTHR42832">
    <property type="entry name" value="AMINO ACID AMINOTRANSFERASE"/>
    <property type="match status" value="1"/>
</dbReference>
<dbReference type="InterPro" id="IPR015421">
    <property type="entry name" value="PyrdxlP-dep_Trfase_major"/>
</dbReference>
<evidence type="ECO:0000313" key="7">
    <source>
        <dbReference type="Proteomes" id="UP000659496"/>
    </source>
</evidence>
<keyword evidence="7" id="KW-1185">Reference proteome</keyword>